<evidence type="ECO:0000313" key="2">
    <source>
        <dbReference type="Proteomes" id="UP000051315"/>
    </source>
</evidence>
<dbReference type="RefSeq" id="WP_057825731.1">
    <property type="nucleotide sequence ID" value="NZ_AZFX01000094.1"/>
</dbReference>
<dbReference type="Proteomes" id="UP000051315">
    <property type="component" value="Unassembled WGS sequence"/>
</dbReference>
<accession>A0A0R1VR18</accession>
<dbReference type="EMBL" id="AZFX01000094">
    <property type="protein sequence ID" value="KRM08066.1"/>
    <property type="molecule type" value="Genomic_DNA"/>
</dbReference>
<dbReference type="STRING" id="1423735.FC15_GL000745"/>
<dbReference type="OrthoDB" id="2314505at2"/>
<gene>
    <name evidence="1" type="ORF">FC15_GL000745</name>
</gene>
<proteinExistence type="predicted"/>
<organism evidence="1 2">
    <name type="scientific">Lapidilactobacillus concavus DSM 17758</name>
    <dbReference type="NCBI Taxonomy" id="1423735"/>
    <lineage>
        <taxon>Bacteria</taxon>
        <taxon>Bacillati</taxon>
        <taxon>Bacillota</taxon>
        <taxon>Bacilli</taxon>
        <taxon>Lactobacillales</taxon>
        <taxon>Lactobacillaceae</taxon>
        <taxon>Lapidilactobacillus</taxon>
    </lineage>
</organism>
<dbReference type="PATRIC" id="fig|1423735.3.peg.776"/>
<dbReference type="AlphaFoldDB" id="A0A0R1VR18"/>
<sequence>MERDVIKQYADWLEQNSSDIIARRIAFDAQKLFDLVQQLGILDRPVNDYLTMSQDDYYRTVSDHKLTLQGEDEPMSHLQDRILINHVDGSLTENNLNFAYNHEDNFTGGYSARQDLNLITYGLEVVGAVVAISGSEFIKSHLSKDAVISLLLAAHSLNEWQAKN</sequence>
<comment type="caution">
    <text evidence="1">The sequence shown here is derived from an EMBL/GenBank/DDBJ whole genome shotgun (WGS) entry which is preliminary data.</text>
</comment>
<reference evidence="1 2" key="1">
    <citation type="journal article" date="2015" name="Genome Announc.">
        <title>Expanding the biotechnology potential of lactobacilli through comparative genomics of 213 strains and associated genera.</title>
        <authorList>
            <person name="Sun Z."/>
            <person name="Harris H.M."/>
            <person name="McCann A."/>
            <person name="Guo C."/>
            <person name="Argimon S."/>
            <person name="Zhang W."/>
            <person name="Yang X."/>
            <person name="Jeffery I.B."/>
            <person name="Cooney J.C."/>
            <person name="Kagawa T.F."/>
            <person name="Liu W."/>
            <person name="Song Y."/>
            <person name="Salvetti E."/>
            <person name="Wrobel A."/>
            <person name="Rasinkangas P."/>
            <person name="Parkhill J."/>
            <person name="Rea M.C."/>
            <person name="O'Sullivan O."/>
            <person name="Ritari J."/>
            <person name="Douillard F.P."/>
            <person name="Paul Ross R."/>
            <person name="Yang R."/>
            <person name="Briner A.E."/>
            <person name="Felis G.E."/>
            <person name="de Vos W.M."/>
            <person name="Barrangou R."/>
            <person name="Klaenhammer T.R."/>
            <person name="Caufield P.W."/>
            <person name="Cui Y."/>
            <person name="Zhang H."/>
            <person name="O'Toole P.W."/>
        </authorList>
    </citation>
    <scope>NUCLEOTIDE SEQUENCE [LARGE SCALE GENOMIC DNA]</scope>
    <source>
        <strain evidence="1 2">DSM 17758</strain>
    </source>
</reference>
<evidence type="ECO:0000313" key="1">
    <source>
        <dbReference type="EMBL" id="KRM08066.1"/>
    </source>
</evidence>
<name>A0A0R1VR18_9LACO</name>
<protein>
    <submittedName>
        <fullName evidence="1">Uncharacterized protein</fullName>
    </submittedName>
</protein>
<keyword evidence="2" id="KW-1185">Reference proteome</keyword>